<feature type="region of interest" description="Disordered" evidence="4">
    <location>
        <begin position="210"/>
        <end position="232"/>
    </location>
</feature>
<dbReference type="RefSeq" id="XP_032819750.1">
    <property type="nucleotide sequence ID" value="XM_032963859.1"/>
</dbReference>
<feature type="compositionally biased region" description="Basic and acidic residues" evidence="4">
    <location>
        <begin position="97"/>
        <end position="113"/>
    </location>
</feature>
<reference evidence="7" key="1">
    <citation type="submission" date="2025-08" db="UniProtKB">
        <authorList>
            <consortium name="RefSeq"/>
        </authorList>
    </citation>
    <scope>IDENTIFICATION</scope>
    <source>
        <tissue evidence="7">Sperm</tissue>
    </source>
</reference>
<evidence type="ECO:0000256" key="4">
    <source>
        <dbReference type="SAM" id="MobiDB-lite"/>
    </source>
</evidence>
<evidence type="ECO:0000259" key="5">
    <source>
        <dbReference type="SMART" id="SM00474"/>
    </source>
</evidence>
<protein>
    <submittedName>
        <fullName evidence="7">Exonuclease 3'-5' domain-containing protein 2</fullName>
    </submittedName>
</protein>
<dbReference type="GO" id="GO:0003676">
    <property type="term" value="F:nucleic acid binding"/>
    <property type="evidence" value="ECO:0007669"/>
    <property type="project" value="InterPro"/>
</dbReference>
<accession>A0AAJ7TMR0</accession>
<dbReference type="PANTHER" id="PTHR13620:SF104">
    <property type="entry name" value="EXONUCLEASE 3'-5' DOMAIN-CONTAINING PROTEIN 2"/>
    <property type="match status" value="1"/>
</dbReference>
<proteinExistence type="predicted"/>
<keyword evidence="2" id="KW-0378">Hydrolase</keyword>
<dbReference type="InterPro" id="IPR002562">
    <property type="entry name" value="3'-5'_exonuclease_dom"/>
</dbReference>
<gene>
    <name evidence="7" type="primary">EXD2</name>
</gene>
<dbReference type="SUPFAM" id="SSF53098">
    <property type="entry name" value="Ribonuclease H-like"/>
    <property type="match status" value="1"/>
</dbReference>
<feature type="compositionally biased region" description="Low complexity" evidence="4">
    <location>
        <begin position="464"/>
        <end position="480"/>
    </location>
</feature>
<organism evidence="6 7">
    <name type="scientific">Petromyzon marinus</name>
    <name type="common">Sea lamprey</name>
    <dbReference type="NCBI Taxonomy" id="7757"/>
    <lineage>
        <taxon>Eukaryota</taxon>
        <taxon>Metazoa</taxon>
        <taxon>Chordata</taxon>
        <taxon>Craniata</taxon>
        <taxon>Vertebrata</taxon>
        <taxon>Cyclostomata</taxon>
        <taxon>Hyperoartia</taxon>
        <taxon>Petromyzontiformes</taxon>
        <taxon>Petromyzontidae</taxon>
        <taxon>Petromyzon</taxon>
    </lineage>
</organism>
<sequence>MAWRGAGNAMLSTIQSPGLIMSSSRIVAGALLAALGTAAGIYCAWRKLGSAQGGEGTGPEGDCGGRVGGGVVGGSGGGGEVTELRSDCEGEAWCEPECARGKDGDSSDIEYSRDSSSAGFEAPLDLPQVATGLLCGLEDALSQTVALVETMGQWSEAASPLQRDLATYPVLGMDCEWVVEDGRAMPVALLQLASASGYCVLVRLCPLNSSTPSSTISSTTSSSSSPDSFSSTAVDGAADLTNALPSGLRDLLASRAVLKAGVGVFDDARRLERDRGVTVHGCVDLRHLAIRHGRCKGRWNGLGLKVLALAELGLEMEKSAEQQQSDWEAPELSEAQVKYAAHDAQVSVRLFLSLLGRSLQAPASDALGRSDEGGEDCSGASTSVVSVDSGCGSEWASPAGIVGPGECWARLLSRCAGLVDVPFKKLNVETVGRLHVRSSSNDSTESRDAESVPAENGLSGGDAGSCSSRSSSSENSHGDSTLSVIGIPKVKREGFFSPRKSPLYDNCLLKAPDGQPLSTCDRKKAQWYLNRGIAELESQEPMVVRLVFEPAGRPDSQHDYYLGVKRNVCVVCGRAESYVRKSIVPHEYRRHFPQQMKDHQSHDVLLLCTPCHAASAANDLRLKRQLADECSAGGSGVAAEGPRVTDDPVRRNVRSAARALLRSGSALPPHRRRELLGCVRSFYAERWSHLGSCHQLLQEAAKLETRVVNGQHVPHGLRVVQVYMRQGLPALASLERRWRQHFLDTMLPRHLPPNWSVTHNHDKLMLLRSDPTDGTTPTKCIPGASNVCTPSGGDKPVAFSTPVNGGTTGAGDSTPTTLGGASAVAADGVCAVNGPTCRHAPGTNYLPVENLRPGQM</sequence>
<evidence type="ECO:0000313" key="7">
    <source>
        <dbReference type="RefSeq" id="XP_032819750.1"/>
    </source>
</evidence>
<name>A0AAJ7TMR0_PETMA</name>
<dbReference type="CTD" id="55218"/>
<evidence type="ECO:0000256" key="1">
    <source>
        <dbReference type="ARBA" id="ARBA00022722"/>
    </source>
</evidence>
<dbReference type="CDD" id="cd06141">
    <property type="entry name" value="WRN_exo"/>
    <property type="match status" value="1"/>
</dbReference>
<keyword evidence="1" id="KW-0540">Nuclease</keyword>
<evidence type="ECO:0000256" key="3">
    <source>
        <dbReference type="ARBA" id="ARBA00022839"/>
    </source>
</evidence>
<feature type="region of interest" description="Disordered" evidence="4">
    <location>
        <begin position="97"/>
        <end position="117"/>
    </location>
</feature>
<keyword evidence="3 7" id="KW-0269">Exonuclease</keyword>
<feature type="region of interest" description="Disordered" evidence="4">
    <location>
        <begin position="436"/>
        <end position="482"/>
    </location>
</feature>
<dbReference type="Gene3D" id="3.30.420.10">
    <property type="entry name" value="Ribonuclease H-like superfamily/Ribonuclease H"/>
    <property type="match status" value="1"/>
</dbReference>
<dbReference type="Proteomes" id="UP001318040">
    <property type="component" value="Chromosome 31"/>
</dbReference>
<evidence type="ECO:0000256" key="2">
    <source>
        <dbReference type="ARBA" id="ARBA00022801"/>
    </source>
</evidence>
<feature type="domain" description="3'-5' exonuclease" evidence="5">
    <location>
        <begin position="152"/>
        <end position="359"/>
    </location>
</feature>
<dbReference type="KEGG" id="pmrn:116947754"/>
<dbReference type="GO" id="GO:0005634">
    <property type="term" value="C:nucleus"/>
    <property type="evidence" value="ECO:0007669"/>
    <property type="project" value="TreeGrafter"/>
</dbReference>
<dbReference type="AlphaFoldDB" id="A0AAJ7TMR0"/>
<dbReference type="InterPro" id="IPR051132">
    <property type="entry name" value="3-5_Exonuclease_domain"/>
</dbReference>
<dbReference type="GO" id="GO:0008408">
    <property type="term" value="F:3'-5' exonuclease activity"/>
    <property type="evidence" value="ECO:0007669"/>
    <property type="project" value="InterPro"/>
</dbReference>
<evidence type="ECO:0000313" key="6">
    <source>
        <dbReference type="Proteomes" id="UP001318040"/>
    </source>
</evidence>
<dbReference type="SMART" id="SM00474">
    <property type="entry name" value="35EXOc"/>
    <property type="match status" value="1"/>
</dbReference>
<dbReference type="InterPro" id="IPR012337">
    <property type="entry name" value="RNaseH-like_sf"/>
</dbReference>
<dbReference type="PANTHER" id="PTHR13620">
    <property type="entry name" value="3-5 EXONUCLEASE"/>
    <property type="match status" value="1"/>
</dbReference>
<dbReference type="InterPro" id="IPR036397">
    <property type="entry name" value="RNaseH_sf"/>
</dbReference>
<keyword evidence="6" id="KW-1185">Reference proteome</keyword>
<dbReference type="GO" id="GO:0006139">
    <property type="term" value="P:nucleobase-containing compound metabolic process"/>
    <property type="evidence" value="ECO:0007669"/>
    <property type="project" value="InterPro"/>
</dbReference>
<dbReference type="GO" id="GO:0005737">
    <property type="term" value="C:cytoplasm"/>
    <property type="evidence" value="ECO:0007669"/>
    <property type="project" value="TreeGrafter"/>
</dbReference>
<dbReference type="Pfam" id="PF01612">
    <property type="entry name" value="DNA_pol_A_exo1"/>
    <property type="match status" value="1"/>
</dbReference>